<feature type="transmembrane region" description="Helical" evidence="1">
    <location>
        <begin position="175"/>
        <end position="196"/>
    </location>
</feature>
<gene>
    <name evidence="2" type="ORF">PSNMU_V1.4_AUG-EV-PASAV3_0008340</name>
</gene>
<keyword evidence="1" id="KW-0812">Transmembrane</keyword>
<evidence type="ECO:0000313" key="2">
    <source>
        <dbReference type="EMBL" id="VEU34139.1"/>
    </source>
</evidence>
<reference evidence="2 3" key="1">
    <citation type="submission" date="2019-01" db="EMBL/GenBank/DDBJ databases">
        <authorList>
            <person name="Ferrante I. M."/>
        </authorList>
    </citation>
    <scope>NUCLEOTIDE SEQUENCE [LARGE SCALE GENOMIC DNA]</scope>
    <source>
        <strain evidence="2 3">B856</strain>
    </source>
</reference>
<dbReference type="Proteomes" id="UP000291116">
    <property type="component" value="Unassembled WGS sequence"/>
</dbReference>
<feature type="transmembrane region" description="Helical" evidence="1">
    <location>
        <begin position="15"/>
        <end position="34"/>
    </location>
</feature>
<dbReference type="AlphaFoldDB" id="A0A448YWQ4"/>
<organism evidence="2 3">
    <name type="scientific">Pseudo-nitzschia multistriata</name>
    <dbReference type="NCBI Taxonomy" id="183589"/>
    <lineage>
        <taxon>Eukaryota</taxon>
        <taxon>Sar</taxon>
        <taxon>Stramenopiles</taxon>
        <taxon>Ochrophyta</taxon>
        <taxon>Bacillariophyta</taxon>
        <taxon>Bacillariophyceae</taxon>
        <taxon>Bacillariophycidae</taxon>
        <taxon>Bacillariales</taxon>
        <taxon>Bacillariaceae</taxon>
        <taxon>Pseudo-nitzschia</taxon>
    </lineage>
</organism>
<protein>
    <submittedName>
        <fullName evidence="2">Uncharacterized protein</fullName>
    </submittedName>
</protein>
<proteinExistence type="predicted"/>
<keyword evidence="1" id="KW-0472">Membrane</keyword>
<keyword evidence="3" id="KW-1185">Reference proteome</keyword>
<accession>A0A448YWQ4</accession>
<keyword evidence="1" id="KW-1133">Transmembrane helix</keyword>
<name>A0A448YWQ4_9STRA</name>
<evidence type="ECO:0000256" key="1">
    <source>
        <dbReference type="SAM" id="Phobius"/>
    </source>
</evidence>
<sequence length="214" mass="23312">MCRFIHANKGTNHSLSTISLILVLSAMLFTVVPVRGDEATLVAPVPGNGTLLSINASEVPSAAPTISYCKGICGEGGPNSEGYLVDPDFATEYQWNLRVPVCSGASCEKATCAELSMRLRTKDLSDFECRKHQVELQRTALCTCTDPSEDDDFGMGNDDYWDNRTTRAFKPAARYTLLGVMSALFIACWVGLYIGIQHDDAEKEANGDNDEDVE</sequence>
<dbReference type="EMBL" id="CAACVS010000019">
    <property type="protein sequence ID" value="VEU34139.1"/>
    <property type="molecule type" value="Genomic_DNA"/>
</dbReference>
<evidence type="ECO:0000313" key="3">
    <source>
        <dbReference type="Proteomes" id="UP000291116"/>
    </source>
</evidence>